<evidence type="ECO:0000256" key="1">
    <source>
        <dbReference type="SAM" id="MobiDB-lite"/>
    </source>
</evidence>
<organism evidence="2 3">
    <name type="scientific">Marmota monax</name>
    <name type="common">Woodchuck</name>
    <dbReference type="NCBI Taxonomy" id="9995"/>
    <lineage>
        <taxon>Eukaryota</taxon>
        <taxon>Metazoa</taxon>
        <taxon>Chordata</taxon>
        <taxon>Craniata</taxon>
        <taxon>Vertebrata</taxon>
        <taxon>Euteleostomi</taxon>
        <taxon>Mammalia</taxon>
        <taxon>Eutheria</taxon>
        <taxon>Euarchontoglires</taxon>
        <taxon>Glires</taxon>
        <taxon>Rodentia</taxon>
        <taxon>Sciuromorpha</taxon>
        <taxon>Sciuridae</taxon>
        <taxon>Xerinae</taxon>
        <taxon>Marmotini</taxon>
        <taxon>Marmota</taxon>
    </lineage>
</organism>
<keyword evidence="3" id="KW-1185">Reference proteome</keyword>
<dbReference type="AlphaFoldDB" id="A0A5E4C6K0"/>
<proteinExistence type="predicted"/>
<comment type="caution">
    <text evidence="2">The sequence shown here is derived from an EMBL/GenBank/DDBJ whole genome shotgun (WGS) entry which is preliminary data.</text>
</comment>
<protein>
    <submittedName>
        <fullName evidence="2">Uncharacterized protein</fullName>
    </submittedName>
</protein>
<evidence type="ECO:0000313" key="3">
    <source>
        <dbReference type="Proteomes" id="UP000335636"/>
    </source>
</evidence>
<evidence type="ECO:0000313" key="2">
    <source>
        <dbReference type="EMBL" id="VTJ76552.1"/>
    </source>
</evidence>
<gene>
    <name evidence="2" type="ORF">MONAX_5E035154</name>
</gene>
<reference evidence="2" key="1">
    <citation type="submission" date="2019-04" db="EMBL/GenBank/DDBJ databases">
        <authorList>
            <person name="Alioto T."/>
            <person name="Alioto T."/>
        </authorList>
    </citation>
    <scope>NUCLEOTIDE SEQUENCE [LARGE SCALE GENOMIC DNA]</scope>
</reference>
<feature type="region of interest" description="Disordered" evidence="1">
    <location>
        <begin position="1"/>
        <end position="95"/>
    </location>
</feature>
<accession>A0A5E4C6K0</accession>
<name>A0A5E4C6K0_MARMO</name>
<dbReference type="Proteomes" id="UP000335636">
    <property type="component" value="Unassembled WGS sequence"/>
</dbReference>
<sequence length="136" mass="14881">MEDNDCNPPLHRLEDLKRGSKIASRARSATARVGALRPSALGLAQPPRRPRSRSPGQAERPLPAPATSAPAGYSRRGERSAIGSQRTDSWSGRPELPTRLAWTVAAPGRPFCAPPPRRPRKCCIAARTRRPSAYRR</sequence>
<dbReference type="EMBL" id="CABDUW010000901">
    <property type="protein sequence ID" value="VTJ76552.1"/>
    <property type="molecule type" value="Genomic_DNA"/>
</dbReference>
<feature type="non-terminal residue" evidence="2">
    <location>
        <position position="136"/>
    </location>
</feature>